<dbReference type="EC" id="3.1.3.18" evidence="4"/>
<comment type="similarity">
    <text evidence="3">Belongs to the HAD-like hydrolase superfamily. CbbY/CbbZ/Gph/YieH family.</text>
</comment>
<evidence type="ECO:0000256" key="2">
    <source>
        <dbReference type="ARBA" id="ARBA00004818"/>
    </source>
</evidence>
<dbReference type="InterPro" id="IPR050155">
    <property type="entry name" value="HAD-like_hydrolase_sf"/>
</dbReference>
<proteinExistence type="inferred from homology"/>
<reference evidence="5 6" key="1">
    <citation type="submission" date="2016-04" db="EMBL/GenBank/DDBJ databases">
        <authorList>
            <person name="Evans L.H."/>
            <person name="Alamgir A."/>
            <person name="Owens N."/>
            <person name="Weber N.D."/>
            <person name="Virtaneva K."/>
            <person name="Barbian K."/>
            <person name="Babar A."/>
            <person name="Rosenke K."/>
        </authorList>
    </citation>
    <scope>NUCLEOTIDE SEQUENCE [LARGE SCALE GENOMIC DNA]</scope>
    <source>
        <strain evidence="5 6">JL2886</strain>
    </source>
</reference>
<dbReference type="Proteomes" id="UP000092565">
    <property type="component" value="Chromosome"/>
</dbReference>
<dbReference type="EMBL" id="CP015124">
    <property type="protein sequence ID" value="ANP36089.1"/>
    <property type="molecule type" value="Genomic_DNA"/>
</dbReference>
<dbReference type="InterPro" id="IPR023198">
    <property type="entry name" value="PGP-like_dom2"/>
</dbReference>
<dbReference type="InterPro" id="IPR006439">
    <property type="entry name" value="HAD-SF_hydro_IA"/>
</dbReference>
<evidence type="ECO:0000256" key="3">
    <source>
        <dbReference type="ARBA" id="ARBA00006171"/>
    </source>
</evidence>
<organism evidence="5 6">
    <name type="scientific">Phaeobacter gallaeciensis</name>
    <dbReference type="NCBI Taxonomy" id="60890"/>
    <lineage>
        <taxon>Bacteria</taxon>
        <taxon>Pseudomonadati</taxon>
        <taxon>Pseudomonadota</taxon>
        <taxon>Alphaproteobacteria</taxon>
        <taxon>Rhodobacterales</taxon>
        <taxon>Roseobacteraceae</taxon>
        <taxon>Phaeobacter</taxon>
    </lineage>
</organism>
<accession>A0A1B0ZPJ4</accession>
<comment type="pathway">
    <text evidence="2">Organic acid metabolism; glycolate biosynthesis; glycolate from 2-phosphoglycolate: step 1/1.</text>
</comment>
<evidence type="ECO:0000313" key="6">
    <source>
        <dbReference type="Proteomes" id="UP000092565"/>
    </source>
</evidence>
<dbReference type="PANTHER" id="PTHR43434:SF1">
    <property type="entry name" value="PHOSPHOGLYCOLATE PHOSPHATASE"/>
    <property type="match status" value="1"/>
</dbReference>
<dbReference type="OrthoDB" id="9797743at2"/>
<sequence>MPVDAFLFDKDGTLFDFAATWNSWAAGVLKSLAGGDVALAGVMADTLRFDLKRECFHPDSFVIAGTNGEVAAALAPHVPHMSEAELERFLAEGAANAALAEAVPLADFLDGLLARGKVLGVMTNDAEVSALSQLERAGVLDRFTFVAGFDSGHGAKPDAAPLLAFCKACGVAPERTAMVGDSLHDLQAGAAAGMRRLGVLTGMASHQDLAPHADAVLPDIGHIPEWLDRAGQPAAQ</sequence>
<evidence type="ECO:0000256" key="4">
    <source>
        <dbReference type="ARBA" id="ARBA00013078"/>
    </source>
</evidence>
<protein>
    <recommendedName>
        <fullName evidence="4">phosphoglycolate phosphatase</fullName>
        <ecNumber evidence="4">3.1.3.18</ecNumber>
    </recommendedName>
</protein>
<dbReference type="PATRIC" id="fig|60890.4.peg.1143"/>
<dbReference type="InterPro" id="IPR036412">
    <property type="entry name" value="HAD-like_sf"/>
</dbReference>
<dbReference type="PANTHER" id="PTHR43434">
    <property type="entry name" value="PHOSPHOGLYCOLATE PHOSPHATASE"/>
    <property type="match status" value="1"/>
</dbReference>
<dbReference type="AlphaFoldDB" id="A0A1B0ZPJ4"/>
<dbReference type="GO" id="GO:0008967">
    <property type="term" value="F:phosphoglycolate phosphatase activity"/>
    <property type="evidence" value="ECO:0007669"/>
    <property type="project" value="UniProtKB-EC"/>
</dbReference>
<dbReference type="SFLD" id="SFLDG01129">
    <property type="entry name" value="C1.5:_HAD__Beta-PGM__Phosphata"/>
    <property type="match status" value="1"/>
</dbReference>
<dbReference type="InterPro" id="IPR023214">
    <property type="entry name" value="HAD_sf"/>
</dbReference>
<keyword evidence="6" id="KW-1185">Reference proteome</keyword>
<evidence type="ECO:0000256" key="1">
    <source>
        <dbReference type="ARBA" id="ARBA00000830"/>
    </source>
</evidence>
<dbReference type="GO" id="GO:0006281">
    <property type="term" value="P:DNA repair"/>
    <property type="evidence" value="ECO:0007669"/>
    <property type="project" value="TreeGrafter"/>
</dbReference>
<comment type="catalytic activity">
    <reaction evidence="1">
        <text>2-phosphoglycolate + H2O = glycolate + phosphate</text>
        <dbReference type="Rhea" id="RHEA:14369"/>
        <dbReference type="ChEBI" id="CHEBI:15377"/>
        <dbReference type="ChEBI" id="CHEBI:29805"/>
        <dbReference type="ChEBI" id="CHEBI:43474"/>
        <dbReference type="ChEBI" id="CHEBI:58033"/>
        <dbReference type="EC" id="3.1.3.18"/>
    </reaction>
</comment>
<gene>
    <name evidence="5" type="ORF">JL2886_01168</name>
</gene>
<dbReference type="Gene3D" id="3.40.50.1000">
    <property type="entry name" value="HAD superfamily/HAD-like"/>
    <property type="match status" value="1"/>
</dbReference>
<evidence type="ECO:0000313" key="5">
    <source>
        <dbReference type="EMBL" id="ANP36089.1"/>
    </source>
</evidence>
<dbReference type="SUPFAM" id="SSF56784">
    <property type="entry name" value="HAD-like"/>
    <property type="match status" value="1"/>
</dbReference>
<name>A0A1B0ZPJ4_9RHOB</name>
<dbReference type="NCBIfam" id="TIGR01549">
    <property type="entry name" value="HAD-SF-IA-v1"/>
    <property type="match status" value="1"/>
</dbReference>
<dbReference type="GO" id="GO:0005829">
    <property type="term" value="C:cytosol"/>
    <property type="evidence" value="ECO:0007669"/>
    <property type="project" value="TreeGrafter"/>
</dbReference>
<dbReference type="SFLD" id="SFLDS00003">
    <property type="entry name" value="Haloacid_Dehalogenase"/>
    <property type="match status" value="1"/>
</dbReference>
<dbReference type="RefSeq" id="WP_065271114.1">
    <property type="nucleotide sequence ID" value="NZ_CP015124.1"/>
</dbReference>
<dbReference type="Pfam" id="PF00702">
    <property type="entry name" value="Hydrolase"/>
    <property type="match status" value="1"/>
</dbReference>
<dbReference type="Gene3D" id="1.10.150.240">
    <property type="entry name" value="Putative phosphatase, domain 2"/>
    <property type="match status" value="1"/>
</dbReference>